<dbReference type="InterPro" id="IPR005162">
    <property type="entry name" value="Retrotrans_gag_dom"/>
</dbReference>
<feature type="region of interest" description="Disordered" evidence="2">
    <location>
        <begin position="615"/>
        <end position="636"/>
    </location>
</feature>
<comment type="caution">
    <text evidence="4">The sequence shown here is derived from an EMBL/GenBank/DDBJ whole genome shotgun (WGS) entry which is preliminary data.</text>
</comment>
<feature type="domain" description="Retrotransposon gag" evidence="3">
    <location>
        <begin position="177"/>
        <end position="247"/>
    </location>
</feature>
<name>A0A6L2NWZ1_TANCI</name>
<keyword evidence="4" id="KW-0808">Transferase</keyword>
<dbReference type="GO" id="GO:0003964">
    <property type="term" value="F:RNA-directed DNA polymerase activity"/>
    <property type="evidence" value="ECO:0007669"/>
    <property type="project" value="UniProtKB-KW"/>
</dbReference>
<dbReference type="PANTHER" id="PTHR33067">
    <property type="entry name" value="RNA-DIRECTED DNA POLYMERASE-RELATED"/>
    <property type="match status" value="1"/>
</dbReference>
<feature type="region of interest" description="Disordered" evidence="2">
    <location>
        <begin position="460"/>
        <end position="479"/>
    </location>
</feature>
<gene>
    <name evidence="4" type="ORF">Tci_062614</name>
</gene>
<feature type="compositionally biased region" description="Polar residues" evidence="2">
    <location>
        <begin position="460"/>
        <end position="476"/>
    </location>
</feature>
<feature type="region of interest" description="Disordered" evidence="2">
    <location>
        <begin position="358"/>
        <end position="404"/>
    </location>
</feature>
<accession>A0A6L2NWZ1</accession>
<feature type="coiled-coil region" evidence="1">
    <location>
        <begin position="407"/>
        <end position="449"/>
    </location>
</feature>
<dbReference type="InterPro" id="IPR021109">
    <property type="entry name" value="Peptidase_aspartic_dom_sf"/>
</dbReference>
<proteinExistence type="predicted"/>
<sequence length="769" mass="86250">MEETCVTCGGLHPYSECLATDSNTFNASAATRTYNQGVNEYRPQGDPNYRCMRTRSSSNLIVEFFTLSKRRNHRRSKQRVEPELRTIVETLVANMADTRTMPELLQAPTEGYRDAIIIPAILAENFELKVGLLSLVTSSQFHGFERDDPHSHIRWFNKITSTLKYKNVPHDAIKLMFFPFSLEGAARTWLEKEPSCSIHTWEDLVSKFVNYFFPHAKTTNLKNDITNFQLKFDETFSEAWDRFKDLLPAGGNLLNRTPRDVLTIIENKSKVRTSRNKPVVSKVNTTTSSSSPYLDITALTDFVKELVLMNKANQQASVKAIEETCVTCGGPHPCYECIATDSNTFNASAATGTYIQGEQSTSRKLSRSEQSRIQSRKREKFQSRKQQLSSSKLSSSIGPSNELTNYMKSNEATLRALQTQMTNMKTELRNEFKSTIDTKTNKIENQNNQKMNILTNLTMQKQSPSGSGSLPSNTIANPRGDVKAITTQSGVAYEGPSIPPTSSSPEGSGTRIRGDKGQGLESCMALADLGATINLMPLSVWKKLSLPYLTPTRMTLELATRSFAYPAGIAEDVFVQVGNFTFPTDFVVIDYDVDLRVPLILGRHFLRTARALVNKSNHPSSGSTTPLSDSSPSLTPFETSDSLLEEFVDELALLDPFPPGNEDDNFDFEADIRKIKYLLNQDPSTEFDVEIIDPILEKFTDEPAIDYSPPPEDDDDDLFDLKSDNDEWKKLLYGDCYKDTGSEKDKNKDYKMKSLVVEAHIVESNDLLP</sequence>
<keyword evidence="1" id="KW-0175">Coiled coil</keyword>
<protein>
    <submittedName>
        <fullName evidence="4">Reverse transcriptase domain-containing protein</fullName>
    </submittedName>
</protein>
<keyword evidence="4" id="KW-0548">Nucleotidyltransferase</keyword>
<organism evidence="4">
    <name type="scientific">Tanacetum cinerariifolium</name>
    <name type="common">Dalmatian daisy</name>
    <name type="synonym">Chrysanthemum cinerariifolium</name>
    <dbReference type="NCBI Taxonomy" id="118510"/>
    <lineage>
        <taxon>Eukaryota</taxon>
        <taxon>Viridiplantae</taxon>
        <taxon>Streptophyta</taxon>
        <taxon>Embryophyta</taxon>
        <taxon>Tracheophyta</taxon>
        <taxon>Spermatophyta</taxon>
        <taxon>Magnoliopsida</taxon>
        <taxon>eudicotyledons</taxon>
        <taxon>Gunneridae</taxon>
        <taxon>Pentapetalae</taxon>
        <taxon>asterids</taxon>
        <taxon>campanulids</taxon>
        <taxon>Asterales</taxon>
        <taxon>Asteraceae</taxon>
        <taxon>Asteroideae</taxon>
        <taxon>Anthemideae</taxon>
        <taxon>Anthemidinae</taxon>
        <taxon>Tanacetum</taxon>
    </lineage>
</organism>
<feature type="compositionally biased region" description="Low complexity" evidence="2">
    <location>
        <begin position="619"/>
        <end position="636"/>
    </location>
</feature>
<feature type="region of interest" description="Disordered" evidence="2">
    <location>
        <begin position="490"/>
        <end position="515"/>
    </location>
</feature>
<dbReference type="AlphaFoldDB" id="A0A6L2NWZ1"/>
<evidence type="ECO:0000256" key="1">
    <source>
        <dbReference type="SAM" id="Coils"/>
    </source>
</evidence>
<dbReference type="EMBL" id="BKCJ010010229">
    <property type="protein sequence ID" value="GEU90636.1"/>
    <property type="molecule type" value="Genomic_DNA"/>
</dbReference>
<dbReference type="PANTHER" id="PTHR33067:SF9">
    <property type="entry name" value="RNA-DIRECTED DNA POLYMERASE"/>
    <property type="match status" value="1"/>
</dbReference>
<feature type="compositionally biased region" description="Low complexity" evidence="2">
    <location>
        <begin position="494"/>
        <end position="510"/>
    </location>
</feature>
<dbReference type="Pfam" id="PF03732">
    <property type="entry name" value="Retrotrans_gag"/>
    <property type="match status" value="1"/>
</dbReference>
<dbReference type="CDD" id="cd00303">
    <property type="entry name" value="retropepsin_like"/>
    <property type="match status" value="1"/>
</dbReference>
<keyword evidence="4" id="KW-0695">RNA-directed DNA polymerase</keyword>
<evidence type="ECO:0000313" key="4">
    <source>
        <dbReference type="EMBL" id="GEU90636.1"/>
    </source>
</evidence>
<feature type="compositionally biased region" description="Low complexity" evidence="2">
    <location>
        <begin position="384"/>
        <end position="396"/>
    </location>
</feature>
<evidence type="ECO:0000256" key="2">
    <source>
        <dbReference type="SAM" id="MobiDB-lite"/>
    </source>
</evidence>
<reference evidence="4" key="1">
    <citation type="journal article" date="2019" name="Sci. Rep.">
        <title>Draft genome of Tanacetum cinerariifolium, the natural source of mosquito coil.</title>
        <authorList>
            <person name="Yamashiro T."/>
            <person name="Shiraishi A."/>
            <person name="Satake H."/>
            <person name="Nakayama K."/>
        </authorList>
    </citation>
    <scope>NUCLEOTIDE SEQUENCE</scope>
</reference>
<evidence type="ECO:0000259" key="3">
    <source>
        <dbReference type="Pfam" id="PF03732"/>
    </source>
</evidence>
<dbReference type="Gene3D" id="2.40.70.10">
    <property type="entry name" value="Acid Proteases"/>
    <property type="match status" value="1"/>
</dbReference>